<accession>A0ABM1E7A9</accession>
<organism evidence="9 10">
    <name type="scientific">Priapulus caudatus</name>
    <name type="common">Priapulid worm</name>
    <dbReference type="NCBI Taxonomy" id="37621"/>
    <lineage>
        <taxon>Eukaryota</taxon>
        <taxon>Metazoa</taxon>
        <taxon>Ecdysozoa</taxon>
        <taxon>Scalidophora</taxon>
        <taxon>Priapulida</taxon>
        <taxon>Priapulimorpha</taxon>
        <taxon>Priapulimorphida</taxon>
        <taxon>Priapulidae</taxon>
        <taxon>Priapulus</taxon>
    </lineage>
</organism>
<gene>
    <name evidence="10" type="primary">LOC106809502</name>
</gene>
<dbReference type="PANTHER" id="PTHR46806:SF5">
    <property type="entry name" value="F5_8 TYPE C DOMAIN-CONTAINING PROTEIN"/>
    <property type="match status" value="1"/>
</dbReference>
<evidence type="ECO:0000256" key="2">
    <source>
        <dbReference type="ARBA" id="ARBA00004613"/>
    </source>
</evidence>
<dbReference type="RefSeq" id="XP_014668080.1">
    <property type="nucleotide sequence ID" value="XM_014812594.1"/>
</dbReference>
<evidence type="ECO:0000313" key="9">
    <source>
        <dbReference type="Proteomes" id="UP000695022"/>
    </source>
</evidence>
<reference evidence="10" key="1">
    <citation type="submission" date="2025-08" db="UniProtKB">
        <authorList>
            <consortium name="RefSeq"/>
        </authorList>
    </citation>
    <scope>IDENTIFICATION</scope>
</reference>
<keyword evidence="7" id="KW-1133">Transmembrane helix</keyword>
<dbReference type="Proteomes" id="UP000695022">
    <property type="component" value="Unplaced"/>
</dbReference>
<evidence type="ECO:0000256" key="5">
    <source>
        <dbReference type="ARBA" id="ARBA00023136"/>
    </source>
</evidence>
<dbReference type="InterPro" id="IPR008979">
    <property type="entry name" value="Galactose-bd-like_sf"/>
</dbReference>
<dbReference type="PROSITE" id="PS01286">
    <property type="entry name" value="FA58C_2"/>
    <property type="match status" value="1"/>
</dbReference>
<evidence type="ECO:0000313" key="10">
    <source>
        <dbReference type="RefSeq" id="XP_014668080.1"/>
    </source>
</evidence>
<keyword evidence="7" id="KW-0812">Transmembrane</keyword>
<dbReference type="CDD" id="cd00057">
    <property type="entry name" value="FA58C"/>
    <property type="match status" value="1"/>
</dbReference>
<keyword evidence="3" id="KW-0964">Secreted</keyword>
<keyword evidence="6" id="KW-1015">Disulfide bond</keyword>
<sequence>MKCTRDEIKFRGQTLVNWVRPRPVNPFFNALQSKRQFDSLTVGVIWTLLVPLLALLPGYTYSGTCDSSLGMTTGYIKDWQIAASSSSALELDKHSREKYARPYLPNGFAWCAGGNASSEWLLIDLGVMSKITGIVTQGKGDKKRWVTKYTVSHSLDAIQWRYCMDAYGQQKVFHGNTDSFSARHHYLQEAMLARFVKIHVKHFHVHPCMRVELMGCRGQQGTAEFCGAQTAPNHVAERMMRAWEAMHLNNGFPGPAFGKIIRDQQGKPDGKTTMKEDLTAMHDCTREHSKYARPRTVTQDNLIHICGSFSTFGGNSDKFLERRHYINEPFIARFIRLHPMQWMHHVSMRAGIIGCPHTGECVGNFMQVTQDTNCVENLAQKRRTWCNDKSKKYRRGRRFDRLALAVDGVLDTSLHMCAVLDNAYVQYPRFMIDLGRKHTVHGIVITTWQGMGQDADHRFSDYLLNLEKIAVYVETHRKLTRMRDEQRCAEINRTSNAVFAPRLLLECGTPTRGRYVYLEGHGTTNRWSLRFFLVLCEIQVY</sequence>
<comment type="subcellular location">
    <subcellularLocation>
        <location evidence="1">Endomembrane system</location>
        <topology evidence="1">Peripheral membrane protein</topology>
    </subcellularLocation>
    <subcellularLocation>
        <location evidence="2">Secreted</location>
    </subcellularLocation>
</comment>
<keyword evidence="9" id="KW-1185">Reference proteome</keyword>
<evidence type="ECO:0000256" key="1">
    <source>
        <dbReference type="ARBA" id="ARBA00004184"/>
    </source>
</evidence>
<evidence type="ECO:0000259" key="8">
    <source>
        <dbReference type="PROSITE" id="PS50022"/>
    </source>
</evidence>
<dbReference type="PANTHER" id="PTHR46806">
    <property type="entry name" value="F5/8 TYPE C DOMAIN-CONTAINING PROTEIN"/>
    <property type="match status" value="1"/>
</dbReference>
<dbReference type="SUPFAM" id="SSF49785">
    <property type="entry name" value="Galactose-binding domain-like"/>
    <property type="match status" value="3"/>
</dbReference>
<dbReference type="Gene3D" id="2.60.120.260">
    <property type="entry name" value="Galactose-binding domain-like"/>
    <property type="match status" value="3"/>
</dbReference>
<keyword evidence="4" id="KW-0130">Cell adhesion</keyword>
<dbReference type="PROSITE" id="PS01285">
    <property type="entry name" value="FA58C_1"/>
    <property type="match status" value="1"/>
</dbReference>
<proteinExistence type="predicted"/>
<evidence type="ECO:0000256" key="3">
    <source>
        <dbReference type="ARBA" id="ARBA00022525"/>
    </source>
</evidence>
<feature type="domain" description="F5/8 type C" evidence="8">
    <location>
        <begin position="65"/>
        <end position="216"/>
    </location>
</feature>
<name>A0ABM1E7A9_PRICU</name>
<dbReference type="Pfam" id="PF00754">
    <property type="entry name" value="F5_F8_type_C"/>
    <property type="match status" value="1"/>
</dbReference>
<feature type="transmembrane region" description="Helical" evidence="7">
    <location>
        <begin position="40"/>
        <end position="59"/>
    </location>
</feature>
<keyword evidence="5 7" id="KW-0472">Membrane</keyword>
<dbReference type="GeneID" id="106809502"/>
<protein>
    <submittedName>
        <fullName evidence="10">Lactadherin-like</fullName>
    </submittedName>
</protein>
<dbReference type="InterPro" id="IPR000421">
    <property type="entry name" value="FA58C"/>
</dbReference>
<dbReference type="PROSITE" id="PS50022">
    <property type="entry name" value="FA58C_3"/>
    <property type="match status" value="1"/>
</dbReference>
<evidence type="ECO:0000256" key="7">
    <source>
        <dbReference type="SAM" id="Phobius"/>
    </source>
</evidence>
<dbReference type="SMART" id="SM00231">
    <property type="entry name" value="FA58C"/>
    <property type="match status" value="1"/>
</dbReference>
<dbReference type="InterPro" id="IPR050633">
    <property type="entry name" value="Neuropilin_MCO_CoagFactor"/>
</dbReference>
<evidence type="ECO:0000256" key="6">
    <source>
        <dbReference type="ARBA" id="ARBA00023157"/>
    </source>
</evidence>
<evidence type="ECO:0000256" key="4">
    <source>
        <dbReference type="ARBA" id="ARBA00022889"/>
    </source>
</evidence>